<keyword evidence="21" id="KW-1185">Reference proteome</keyword>
<evidence type="ECO:0000256" key="11">
    <source>
        <dbReference type="ARBA" id="ARBA00022816"/>
    </source>
</evidence>
<feature type="compositionally biased region" description="Basic and acidic residues" evidence="18">
    <location>
        <begin position="130"/>
        <end position="162"/>
    </location>
</feature>
<evidence type="ECO:0000256" key="12">
    <source>
        <dbReference type="ARBA" id="ARBA00022845"/>
    </source>
</evidence>
<dbReference type="GO" id="GO:0008380">
    <property type="term" value="P:RNA splicing"/>
    <property type="evidence" value="ECO:0007669"/>
    <property type="project" value="UniProtKB-KW"/>
</dbReference>
<dbReference type="GO" id="GO:0035145">
    <property type="term" value="C:exon-exon junction complex"/>
    <property type="evidence" value="ECO:0007669"/>
    <property type="project" value="InterPro"/>
</dbReference>
<feature type="compositionally biased region" description="Basic and acidic residues" evidence="18">
    <location>
        <begin position="183"/>
        <end position="194"/>
    </location>
</feature>
<dbReference type="GO" id="GO:0048471">
    <property type="term" value="C:perinuclear region of cytoplasm"/>
    <property type="evidence" value="ECO:0007669"/>
    <property type="project" value="UniProtKB-SubCell"/>
</dbReference>
<feature type="region of interest" description="Disordered" evidence="18">
    <location>
        <begin position="1"/>
        <end position="48"/>
    </location>
</feature>
<evidence type="ECO:0000256" key="18">
    <source>
        <dbReference type="SAM" id="MobiDB-lite"/>
    </source>
</evidence>
<dbReference type="Pfam" id="PF09405">
    <property type="entry name" value="Btz"/>
    <property type="match status" value="1"/>
</dbReference>
<keyword evidence="17" id="KW-0966">Cell projection</keyword>
<reference evidence="20" key="1">
    <citation type="submission" date="2021-02" db="EMBL/GenBank/DDBJ databases">
        <authorList>
            <person name="Nowell W R."/>
        </authorList>
    </citation>
    <scope>NUCLEOTIDE SEQUENCE</scope>
</reference>
<comment type="subcellular location">
    <subcellularLocation>
        <location evidence="2">Cell projection</location>
        <location evidence="2">Dendrite</location>
    </subcellularLocation>
    <subcellularLocation>
        <location evidence="1">Cytoplasm</location>
        <location evidence="1">Stress granule</location>
    </subcellularLocation>
    <subcellularLocation>
        <location evidence="4">Cytoplasm</location>
        <location evidence="4">Perinuclear region</location>
    </subcellularLocation>
    <subcellularLocation>
        <location evidence="3">Nucleus speckle</location>
    </subcellularLocation>
</comment>
<feature type="compositionally biased region" description="Polar residues" evidence="18">
    <location>
        <begin position="296"/>
        <end position="306"/>
    </location>
</feature>
<feature type="compositionally biased region" description="Polar residues" evidence="18">
    <location>
        <begin position="349"/>
        <end position="364"/>
    </location>
</feature>
<organism evidence="20 21">
    <name type="scientific">Adineta ricciae</name>
    <name type="common">Rotifer</name>
    <dbReference type="NCBI Taxonomy" id="249248"/>
    <lineage>
        <taxon>Eukaryota</taxon>
        <taxon>Metazoa</taxon>
        <taxon>Spiralia</taxon>
        <taxon>Gnathifera</taxon>
        <taxon>Rotifera</taxon>
        <taxon>Eurotatoria</taxon>
        <taxon>Bdelloidea</taxon>
        <taxon>Adinetida</taxon>
        <taxon>Adinetidae</taxon>
        <taxon>Adineta</taxon>
    </lineage>
</organism>
<dbReference type="PANTHER" id="PTHR13434">
    <property type="entry name" value="PROTEIN CASC3"/>
    <property type="match status" value="1"/>
</dbReference>
<dbReference type="SMART" id="SM01044">
    <property type="entry name" value="Btz"/>
    <property type="match status" value="1"/>
</dbReference>
<evidence type="ECO:0000259" key="19">
    <source>
        <dbReference type="SMART" id="SM01044"/>
    </source>
</evidence>
<feature type="compositionally biased region" description="Acidic residues" evidence="18">
    <location>
        <begin position="37"/>
        <end position="48"/>
    </location>
</feature>
<name>A0A814HDA1_ADIRI</name>
<protein>
    <recommendedName>
        <fullName evidence="6">Protein CASC3</fullName>
    </recommendedName>
</protein>
<evidence type="ECO:0000256" key="9">
    <source>
        <dbReference type="ARBA" id="ARBA00022664"/>
    </source>
</evidence>
<dbReference type="GO" id="GO:0006397">
    <property type="term" value="P:mRNA processing"/>
    <property type="evidence" value="ECO:0007669"/>
    <property type="project" value="UniProtKB-KW"/>
</dbReference>
<evidence type="ECO:0000256" key="4">
    <source>
        <dbReference type="ARBA" id="ARBA00004556"/>
    </source>
</evidence>
<dbReference type="GO" id="GO:0000184">
    <property type="term" value="P:nuclear-transcribed mRNA catabolic process, nonsense-mediated decay"/>
    <property type="evidence" value="ECO:0007669"/>
    <property type="project" value="UniProtKB-KW"/>
</dbReference>
<feature type="region of interest" description="Disordered" evidence="18">
    <location>
        <begin position="213"/>
        <end position="417"/>
    </location>
</feature>
<comment type="caution">
    <text evidence="20">The sequence shown here is derived from an EMBL/GenBank/DDBJ whole genome shotgun (WGS) entry which is preliminary data.</text>
</comment>
<dbReference type="GO" id="GO:0006417">
    <property type="term" value="P:regulation of translation"/>
    <property type="evidence" value="ECO:0007669"/>
    <property type="project" value="UniProtKB-KW"/>
</dbReference>
<keyword evidence="8" id="KW-0963">Cytoplasm</keyword>
<feature type="compositionally biased region" description="Polar residues" evidence="18">
    <location>
        <begin position="374"/>
        <end position="388"/>
    </location>
</feature>
<feature type="compositionally biased region" description="Basic and acidic residues" evidence="18">
    <location>
        <begin position="394"/>
        <end position="405"/>
    </location>
</feature>
<dbReference type="EMBL" id="CAJNOR010000795">
    <property type="protein sequence ID" value="CAF1009304.1"/>
    <property type="molecule type" value="Genomic_DNA"/>
</dbReference>
<dbReference type="Proteomes" id="UP000663828">
    <property type="component" value="Unassembled WGS sequence"/>
</dbReference>
<feature type="region of interest" description="Disordered" evidence="18">
    <location>
        <begin position="61"/>
        <end position="162"/>
    </location>
</feature>
<feature type="compositionally biased region" description="Polar residues" evidence="18">
    <location>
        <begin position="232"/>
        <end position="248"/>
    </location>
</feature>
<dbReference type="InterPro" id="IPR018545">
    <property type="entry name" value="Btz_dom"/>
</dbReference>
<dbReference type="GO" id="GO:0051028">
    <property type="term" value="P:mRNA transport"/>
    <property type="evidence" value="ECO:0007669"/>
    <property type="project" value="UniProtKB-KW"/>
</dbReference>
<dbReference type="InterPro" id="IPR028544">
    <property type="entry name" value="CASC3"/>
</dbReference>
<sequence length="456" mass="54028">MSDPSQICENLTNPEEEEITSQNDESKIISISGHQEDDSEYEDLDDDDDESLLNTVMKKALMKKTTDNNELDINIKPRRSHEKHLDDEHSEDENDNQSVPNLKSDETKKKKSVDDDNNTQSPAYIPRKGRFYEHDDRTLNDTGRSKKETSRNDHRFYTDGDGKWQHDLYFRDEQKSTFRSSVQKHDHERTRHDCQSNNRFHTNDFMYKNHENFQQQQQGQQRYQNDYRQRVPQRNTQNPVNNRTSQFNLKDYHQSLPSDNRQNLKKETPLTPGQQRHNHGPSQNDQRIFRRRRSLPDTNMNQQDNVSKFKDSFNRNNQKVFNANSPHHSRKQFELFDNKPNLPPRLQKPSYQPRTSLNLSPDVSTTERPKRYSNMRNNFSSTAQQPIVPSQVRPYREQRTNKTEQNDWPQAPPPPTSYLPRQIITPQMFYQQYNSRSNQVISAQTSMSQQVMNNTP</sequence>
<keyword evidence="9" id="KW-0507">mRNA processing</keyword>
<keyword evidence="13" id="KW-0694">RNA-binding</keyword>
<keyword evidence="7" id="KW-0813">Transport</keyword>
<feature type="compositionally biased region" description="Polar residues" evidence="18">
    <location>
        <begin position="1"/>
        <end position="13"/>
    </location>
</feature>
<keyword evidence="10" id="KW-0747">Spliceosome</keyword>
<comment type="similarity">
    <text evidence="5">Belongs to the CASC3 family.</text>
</comment>
<gene>
    <name evidence="20" type="ORF">XAT740_LOCUS13633</name>
</gene>
<keyword evidence="16" id="KW-0539">Nucleus</keyword>
<dbReference type="GO" id="GO:0030425">
    <property type="term" value="C:dendrite"/>
    <property type="evidence" value="ECO:0007669"/>
    <property type="project" value="UniProtKB-SubCell"/>
</dbReference>
<feature type="compositionally biased region" description="Polar residues" evidence="18">
    <location>
        <begin position="271"/>
        <end position="286"/>
    </location>
</feature>
<evidence type="ECO:0000256" key="10">
    <source>
        <dbReference type="ARBA" id="ARBA00022728"/>
    </source>
</evidence>
<evidence type="ECO:0000256" key="3">
    <source>
        <dbReference type="ARBA" id="ARBA00004324"/>
    </source>
</evidence>
<evidence type="ECO:0000256" key="13">
    <source>
        <dbReference type="ARBA" id="ARBA00022884"/>
    </source>
</evidence>
<feature type="compositionally biased region" description="Low complexity" evidence="18">
    <location>
        <begin position="214"/>
        <end position="226"/>
    </location>
</feature>
<keyword evidence="12" id="KW-0810">Translation regulation</keyword>
<evidence type="ECO:0000256" key="2">
    <source>
        <dbReference type="ARBA" id="ARBA00004279"/>
    </source>
</evidence>
<evidence type="ECO:0000256" key="16">
    <source>
        <dbReference type="ARBA" id="ARBA00023242"/>
    </source>
</evidence>
<feature type="region of interest" description="Disordered" evidence="18">
    <location>
        <begin position="179"/>
        <end position="200"/>
    </location>
</feature>
<evidence type="ECO:0000256" key="15">
    <source>
        <dbReference type="ARBA" id="ARBA00023187"/>
    </source>
</evidence>
<evidence type="ECO:0000256" key="1">
    <source>
        <dbReference type="ARBA" id="ARBA00004210"/>
    </source>
</evidence>
<evidence type="ECO:0000256" key="8">
    <source>
        <dbReference type="ARBA" id="ARBA00022490"/>
    </source>
</evidence>
<keyword evidence="14" id="KW-0866">Nonsense-mediated mRNA decay</keyword>
<keyword evidence="11" id="KW-0509">mRNA transport</keyword>
<dbReference type="GO" id="GO:0010494">
    <property type="term" value="C:cytoplasmic stress granule"/>
    <property type="evidence" value="ECO:0007669"/>
    <property type="project" value="UniProtKB-SubCell"/>
</dbReference>
<evidence type="ECO:0000313" key="20">
    <source>
        <dbReference type="EMBL" id="CAF1009304.1"/>
    </source>
</evidence>
<dbReference type="GO" id="GO:0003729">
    <property type="term" value="F:mRNA binding"/>
    <property type="evidence" value="ECO:0007669"/>
    <property type="project" value="InterPro"/>
</dbReference>
<accession>A0A814HDA1</accession>
<dbReference type="PANTHER" id="PTHR13434:SF0">
    <property type="entry name" value="PROTEIN CASC3"/>
    <property type="match status" value="1"/>
</dbReference>
<evidence type="ECO:0000256" key="5">
    <source>
        <dbReference type="ARBA" id="ARBA00009548"/>
    </source>
</evidence>
<evidence type="ECO:0000313" key="21">
    <source>
        <dbReference type="Proteomes" id="UP000663828"/>
    </source>
</evidence>
<evidence type="ECO:0000256" key="14">
    <source>
        <dbReference type="ARBA" id="ARBA00023161"/>
    </source>
</evidence>
<evidence type="ECO:0000256" key="7">
    <source>
        <dbReference type="ARBA" id="ARBA00022448"/>
    </source>
</evidence>
<keyword evidence="15" id="KW-0508">mRNA splicing</keyword>
<dbReference type="AlphaFoldDB" id="A0A814HDA1"/>
<feature type="domain" description="Btz" evidence="19">
    <location>
        <begin position="83"/>
        <end position="195"/>
    </location>
</feature>
<feature type="compositionally biased region" description="Polar residues" evidence="18">
    <location>
        <begin position="314"/>
        <end position="326"/>
    </location>
</feature>
<dbReference type="GO" id="GO:0005681">
    <property type="term" value="C:spliceosomal complex"/>
    <property type="evidence" value="ECO:0007669"/>
    <property type="project" value="UniProtKB-KW"/>
</dbReference>
<evidence type="ECO:0000256" key="6">
    <source>
        <dbReference type="ARBA" id="ARBA00019964"/>
    </source>
</evidence>
<proteinExistence type="inferred from homology"/>
<dbReference type="GO" id="GO:0016607">
    <property type="term" value="C:nuclear speck"/>
    <property type="evidence" value="ECO:0007669"/>
    <property type="project" value="UniProtKB-SubCell"/>
</dbReference>
<evidence type="ECO:0000256" key="17">
    <source>
        <dbReference type="ARBA" id="ARBA00023273"/>
    </source>
</evidence>
<feature type="compositionally biased region" description="Basic and acidic residues" evidence="18">
    <location>
        <begin position="103"/>
        <end position="114"/>
    </location>
</feature>